<sequence length="107" mass="11671">MAMAFSAALSRAGKAVGLLQCFVAPAPVTGSPQLGRALLSSSTTLALEPVDTPPPIASRGPTHAWCRTHFLLRYRACYGLHERACLASLKKRERERRRRPGERTAMP</sequence>
<dbReference type="Proteomes" id="UP000886520">
    <property type="component" value="Chromosome 19"/>
</dbReference>
<keyword evidence="2" id="KW-1185">Reference proteome</keyword>
<organism evidence="1 2">
    <name type="scientific">Adiantum capillus-veneris</name>
    <name type="common">Maidenhair fern</name>
    <dbReference type="NCBI Taxonomy" id="13818"/>
    <lineage>
        <taxon>Eukaryota</taxon>
        <taxon>Viridiplantae</taxon>
        <taxon>Streptophyta</taxon>
        <taxon>Embryophyta</taxon>
        <taxon>Tracheophyta</taxon>
        <taxon>Polypodiopsida</taxon>
        <taxon>Polypodiidae</taxon>
        <taxon>Polypodiales</taxon>
        <taxon>Pteridineae</taxon>
        <taxon>Pteridaceae</taxon>
        <taxon>Vittarioideae</taxon>
        <taxon>Adiantum</taxon>
    </lineage>
</organism>
<evidence type="ECO:0000313" key="1">
    <source>
        <dbReference type="EMBL" id="KAI5065664.1"/>
    </source>
</evidence>
<dbReference type="AlphaFoldDB" id="A0A9D4Z8L7"/>
<reference evidence="1" key="1">
    <citation type="submission" date="2021-01" db="EMBL/GenBank/DDBJ databases">
        <title>Adiantum capillus-veneris genome.</title>
        <authorList>
            <person name="Fang Y."/>
            <person name="Liao Q."/>
        </authorList>
    </citation>
    <scope>NUCLEOTIDE SEQUENCE</scope>
    <source>
        <strain evidence="1">H3</strain>
        <tissue evidence="1">Leaf</tissue>
    </source>
</reference>
<proteinExistence type="predicted"/>
<name>A0A9D4Z8L7_ADICA</name>
<protein>
    <submittedName>
        <fullName evidence="1">Uncharacterized protein</fullName>
    </submittedName>
</protein>
<comment type="caution">
    <text evidence="1">The sequence shown here is derived from an EMBL/GenBank/DDBJ whole genome shotgun (WGS) entry which is preliminary data.</text>
</comment>
<accession>A0A9D4Z8L7</accession>
<dbReference type="EMBL" id="JABFUD020000019">
    <property type="protein sequence ID" value="KAI5065664.1"/>
    <property type="molecule type" value="Genomic_DNA"/>
</dbReference>
<evidence type="ECO:0000313" key="2">
    <source>
        <dbReference type="Proteomes" id="UP000886520"/>
    </source>
</evidence>
<gene>
    <name evidence="1" type="ORF">GOP47_0020359</name>
</gene>
<feature type="non-terminal residue" evidence="1">
    <location>
        <position position="107"/>
    </location>
</feature>